<dbReference type="AlphaFoldDB" id="A0A4R0MR82"/>
<feature type="modified residue" description="4-aspartylphosphate" evidence="6">
    <location>
        <position position="51"/>
    </location>
</feature>
<evidence type="ECO:0000256" key="1">
    <source>
        <dbReference type="ARBA" id="ARBA00022553"/>
    </source>
</evidence>
<keyword evidence="3" id="KW-0805">Transcription regulation</keyword>
<evidence type="ECO:0000313" key="8">
    <source>
        <dbReference type="EMBL" id="TCC89405.1"/>
    </source>
</evidence>
<dbReference type="InterPro" id="IPR001789">
    <property type="entry name" value="Sig_transdc_resp-reg_receiver"/>
</dbReference>
<evidence type="ECO:0000256" key="5">
    <source>
        <dbReference type="ARBA" id="ARBA00023163"/>
    </source>
</evidence>
<evidence type="ECO:0000256" key="6">
    <source>
        <dbReference type="PROSITE-ProRule" id="PRU00169"/>
    </source>
</evidence>
<evidence type="ECO:0000313" key="9">
    <source>
        <dbReference type="Proteomes" id="UP000292884"/>
    </source>
</evidence>
<dbReference type="PROSITE" id="PS50110">
    <property type="entry name" value="RESPONSE_REGULATORY"/>
    <property type="match status" value="1"/>
</dbReference>
<accession>A0A4R0MR82</accession>
<evidence type="ECO:0000259" key="7">
    <source>
        <dbReference type="PROSITE" id="PS50110"/>
    </source>
</evidence>
<dbReference type="GO" id="GO:0005829">
    <property type="term" value="C:cytosol"/>
    <property type="evidence" value="ECO:0007669"/>
    <property type="project" value="TreeGrafter"/>
</dbReference>
<protein>
    <submittedName>
        <fullName evidence="8">Response regulator</fullName>
    </submittedName>
</protein>
<keyword evidence="1 6" id="KW-0597">Phosphoprotein</keyword>
<dbReference type="GO" id="GO:0000976">
    <property type="term" value="F:transcription cis-regulatory region binding"/>
    <property type="evidence" value="ECO:0007669"/>
    <property type="project" value="TreeGrafter"/>
</dbReference>
<dbReference type="PANTHER" id="PTHR48111:SF1">
    <property type="entry name" value="TWO-COMPONENT RESPONSE REGULATOR ORR33"/>
    <property type="match status" value="1"/>
</dbReference>
<comment type="caution">
    <text evidence="8">The sequence shown here is derived from an EMBL/GenBank/DDBJ whole genome shotgun (WGS) entry which is preliminary data.</text>
</comment>
<reference evidence="8 9" key="1">
    <citation type="submission" date="2019-02" db="EMBL/GenBank/DDBJ databases">
        <title>Pedobacter sp. RP-1-13 sp. nov., isolated from Arctic soil.</title>
        <authorList>
            <person name="Dahal R.H."/>
        </authorList>
    </citation>
    <scope>NUCLEOTIDE SEQUENCE [LARGE SCALE GENOMIC DNA]</scope>
    <source>
        <strain evidence="8 9">RP-1-13</strain>
    </source>
</reference>
<dbReference type="PANTHER" id="PTHR48111">
    <property type="entry name" value="REGULATOR OF RPOS"/>
    <property type="match status" value="1"/>
</dbReference>
<evidence type="ECO:0000256" key="2">
    <source>
        <dbReference type="ARBA" id="ARBA00023012"/>
    </source>
</evidence>
<dbReference type="EMBL" id="SJSK01000004">
    <property type="protein sequence ID" value="TCC89405.1"/>
    <property type="molecule type" value="Genomic_DNA"/>
</dbReference>
<dbReference type="RefSeq" id="WP_131554392.1">
    <property type="nucleotide sequence ID" value="NZ_SJSK01000004.1"/>
</dbReference>
<keyword evidence="9" id="KW-1185">Reference proteome</keyword>
<dbReference type="GO" id="GO:0032993">
    <property type="term" value="C:protein-DNA complex"/>
    <property type="evidence" value="ECO:0007669"/>
    <property type="project" value="TreeGrafter"/>
</dbReference>
<feature type="domain" description="Response regulatory" evidence="7">
    <location>
        <begin position="2"/>
        <end position="118"/>
    </location>
</feature>
<proteinExistence type="predicted"/>
<name>A0A4R0MR82_9SPHI</name>
<dbReference type="Gene3D" id="3.40.50.2300">
    <property type="match status" value="1"/>
</dbReference>
<gene>
    <name evidence="8" type="ORF">EZ428_17065</name>
</gene>
<keyword evidence="5" id="KW-0804">Transcription</keyword>
<organism evidence="8 9">
    <name type="scientific">Pedobacter frigiditerrae</name>
    <dbReference type="NCBI Taxonomy" id="2530452"/>
    <lineage>
        <taxon>Bacteria</taxon>
        <taxon>Pseudomonadati</taxon>
        <taxon>Bacteroidota</taxon>
        <taxon>Sphingobacteriia</taxon>
        <taxon>Sphingobacteriales</taxon>
        <taxon>Sphingobacteriaceae</taxon>
        <taxon>Pedobacter</taxon>
    </lineage>
</organism>
<dbReference type="SUPFAM" id="SSF52172">
    <property type="entry name" value="CheY-like"/>
    <property type="match status" value="1"/>
</dbReference>
<keyword evidence="4" id="KW-0238">DNA-binding</keyword>
<dbReference type="GO" id="GO:0006355">
    <property type="term" value="P:regulation of DNA-templated transcription"/>
    <property type="evidence" value="ECO:0007669"/>
    <property type="project" value="TreeGrafter"/>
</dbReference>
<dbReference type="GO" id="GO:0000156">
    <property type="term" value="F:phosphorelay response regulator activity"/>
    <property type="evidence" value="ECO:0007669"/>
    <property type="project" value="TreeGrafter"/>
</dbReference>
<evidence type="ECO:0000256" key="4">
    <source>
        <dbReference type="ARBA" id="ARBA00023125"/>
    </source>
</evidence>
<dbReference type="InterPro" id="IPR011006">
    <property type="entry name" value="CheY-like_superfamily"/>
</dbReference>
<keyword evidence="2" id="KW-0902">Two-component regulatory system</keyword>
<sequence length="123" mass="13758">MKILIAEDDELMLKTLELRLKKDGHEIISASDGRDALSKIEQHTPDLVISDIMMPYVSGLEIVAYLTENRQSKKIPIIVLSGMGQEDIVLEAFQLGADDFITKPFSPSELSVRVKRFAAINSR</sequence>
<dbReference type="Proteomes" id="UP000292884">
    <property type="component" value="Unassembled WGS sequence"/>
</dbReference>
<dbReference type="CDD" id="cd17574">
    <property type="entry name" value="REC_OmpR"/>
    <property type="match status" value="1"/>
</dbReference>
<dbReference type="OrthoDB" id="9789181at2"/>
<dbReference type="InterPro" id="IPR039420">
    <property type="entry name" value="WalR-like"/>
</dbReference>
<evidence type="ECO:0000256" key="3">
    <source>
        <dbReference type="ARBA" id="ARBA00023015"/>
    </source>
</evidence>
<dbReference type="SMART" id="SM00448">
    <property type="entry name" value="REC"/>
    <property type="match status" value="1"/>
</dbReference>
<dbReference type="Pfam" id="PF00072">
    <property type="entry name" value="Response_reg"/>
    <property type="match status" value="1"/>
</dbReference>